<dbReference type="Gene3D" id="3.40.50.150">
    <property type="entry name" value="Vaccinia Virus protein VP39"/>
    <property type="match status" value="1"/>
</dbReference>
<dbReference type="RefSeq" id="WP_163682278.1">
    <property type="nucleotide sequence ID" value="NZ_JAAIYP010000044.1"/>
</dbReference>
<name>A0A7C9UWU8_9PROT</name>
<reference evidence="1 2" key="1">
    <citation type="submission" date="2020-02" db="EMBL/GenBank/DDBJ databases">
        <authorList>
            <person name="Dziuba M."/>
            <person name="Kuznetsov B."/>
            <person name="Mardanov A."/>
            <person name="Ravin N."/>
            <person name="Grouzdev D."/>
        </authorList>
    </citation>
    <scope>NUCLEOTIDE SEQUENCE [LARGE SCALE GENOMIC DNA]</scope>
    <source>
        <strain evidence="1 2">SpK</strain>
    </source>
</reference>
<dbReference type="GO" id="GO:0032259">
    <property type="term" value="P:methylation"/>
    <property type="evidence" value="ECO:0007669"/>
    <property type="project" value="UniProtKB-KW"/>
</dbReference>
<dbReference type="SUPFAM" id="SSF53335">
    <property type="entry name" value="S-adenosyl-L-methionine-dependent methyltransferases"/>
    <property type="match status" value="1"/>
</dbReference>
<evidence type="ECO:0000313" key="2">
    <source>
        <dbReference type="Proteomes" id="UP000480684"/>
    </source>
</evidence>
<keyword evidence="1" id="KW-0489">Methyltransferase</keyword>
<proteinExistence type="predicted"/>
<sequence length="201" mass="22368">MSSNDATLRTYARTIQGYIDRTPHVVDGATRDWLDRTIEDLPAEARIFELGSAFGRDAAYLAQRGFVPECSDAVPGFVEHLRGLGFDARLFNALSDSLSGPYDLILANAVMLHFTAAEFAQVATKLCRALAPHGRFAFSLKQGQGEEWSTAKLGEPRFFRYWQAEELPAVLTAAGFKRWDMVAAHTGRNHADWLYTVARPD</sequence>
<keyword evidence="1" id="KW-0808">Transferase</keyword>
<dbReference type="EMBL" id="JAAIYP010000044">
    <property type="protein sequence ID" value="NFV81846.1"/>
    <property type="molecule type" value="Genomic_DNA"/>
</dbReference>
<dbReference type="CDD" id="cd02440">
    <property type="entry name" value="AdoMet_MTases"/>
    <property type="match status" value="1"/>
</dbReference>
<dbReference type="Pfam" id="PF13489">
    <property type="entry name" value="Methyltransf_23"/>
    <property type="match status" value="1"/>
</dbReference>
<organism evidence="1 2">
    <name type="scientific">Magnetospirillum aberrantis SpK</name>
    <dbReference type="NCBI Taxonomy" id="908842"/>
    <lineage>
        <taxon>Bacteria</taxon>
        <taxon>Pseudomonadati</taxon>
        <taxon>Pseudomonadota</taxon>
        <taxon>Alphaproteobacteria</taxon>
        <taxon>Rhodospirillales</taxon>
        <taxon>Rhodospirillaceae</taxon>
        <taxon>Magnetospirillum</taxon>
    </lineage>
</organism>
<dbReference type="AlphaFoldDB" id="A0A7C9UWU8"/>
<gene>
    <name evidence="1" type="ORF">G4223_17175</name>
</gene>
<keyword evidence="2" id="KW-1185">Reference proteome</keyword>
<dbReference type="GO" id="GO:0008168">
    <property type="term" value="F:methyltransferase activity"/>
    <property type="evidence" value="ECO:0007669"/>
    <property type="project" value="UniProtKB-KW"/>
</dbReference>
<dbReference type="InterPro" id="IPR029063">
    <property type="entry name" value="SAM-dependent_MTases_sf"/>
</dbReference>
<protein>
    <submittedName>
        <fullName evidence="1">Class I SAM-dependent methyltransferase</fullName>
    </submittedName>
</protein>
<evidence type="ECO:0000313" key="1">
    <source>
        <dbReference type="EMBL" id="NFV81846.1"/>
    </source>
</evidence>
<dbReference type="Proteomes" id="UP000480684">
    <property type="component" value="Unassembled WGS sequence"/>
</dbReference>
<accession>A0A7C9UWU8</accession>
<comment type="caution">
    <text evidence="1">The sequence shown here is derived from an EMBL/GenBank/DDBJ whole genome shotgun (WGS) entry which is preliminary data.</text>
</comment>